<dbReference type="InterPro" id="IPR027291">
    <property type="entry name" value="Glyco_hydro_38_N_sf"/>
</dbReference>
<name>A0A1G1KVM6_9BACT</name>
<dbReference type="PANTHER" id="PTHR36306:SF3">
    <property type="entry name" value="GLYCOSIDE HYDROLASE FAMILY 57"/>
    <property type="match status" value="1"/>
</dbReference>
<accession>A0A1G1KVM6</accession>
<evidence type="ECO:0000313" key="5">
    <source>
        <dbReference type="EMBL" id="OGW96951.1"/>
    </source>
</evidence>
<dbReference type="Gene3D" id="3.20.110.10">
    <property type="entry name" value="Glycoside hydrolase 38, N terminal domain"/>
    <property type="match status" value="1"/>
</dbReference>
<evidence type="ECO:0000256" key="2">
    <source>
        <dbReference type="ARBA" id="ARBA00023277"/>
    </source>
</evidence>
<dbReference type="CDD" id="cd10797">
    <property type="entry name" value="GH57N_APU_like_1"/>
    <property type="match status" value="1"/>
</dbReference>
<dbReference type="PANTHER" id="PTHR36306">
    <property type="entry name" value="ALPHA-AMYLASE-RELATED-RELATED"/>
    <property type="match status" value="1"/>
</dbReference>
<comment type="caution">
    <text evidence="5">The sequence shown here is derived from an EMBL/GenBank/DDBJ whole genome shotgun (WGS) entry which is preliminary data.</text>
</comment>
<feature type="domain" description="Glycoside hydrolase family 57 N-terminal" evidence="4">
    <location>
        <begin position="90"/>
        <end position="319"/>
    </location>
</feature>
<dbReference type="InterPro" id="IPR011330">
    <property type="entry name" value="Glyco_hydro/deAcase_b/a-brl"/>
</dbReference>
<keyword evidence="2 3" id="KW-0119">Carbohydrate metabolism</keyword>
<dbReference type="SUPFAM" id="SSF88713">
    <property type="entry name" value="Glycoside hydrolase/deacetylase"/>
    <property type="match status" value="1"/>
</dbReference>
<dbReference type="InterPro" id="IPR004300">
    <property type="entry name" value="Glyco_hydro_57_N"/>
</dbReference>
<dbReference type="InterPro" id="IPR052046">
    <property type="entry name" value="GH57_Enzymes"/>
</dbReference>
<protein>
    <recommendedName>
        <fullName evidence="4">Glycoside hydrolase family 57 N-terminal domain-containing protein</fullName>
    </recommendedName>
</protein>
<sequence>MSDSKKLQKCLCMHGHFYQPPRENPWLEAIESQESAAPYHDWNERIHAECYLPNARARVLDHTWKIVNIINNYERMSFNFGPTLLSWLATKHTVVCKYLLEADRKSLEKHGGHGNAIAQVYNHMIMPLANERDQNTQVKWGVSEFRYRYGREPEAIWLPETACNQQTMEVLIKNGIKFTILEPHQINQIKHLNDDKWHHIPVGTIDPKQPYRIFSELDPEKYIDIFVYDGPISKDIGFSDLSRDSKALANRFDGAIDRNRQTNQIISVATDGETFGHHKHFADRTLAYFLNVEAEQRGLRIVNFGEYLEENPPQYAIKLNPGEGEGTAWSCAHGIRRWKDHCGCRGGGPAEWHQHWRKPLRESLDWLRDELARVFEEVGGKYFRDVWETRDDYISVVLNRSPENVKAFLTEHAIVPLSEENRVICLKLLEMQRHAMLMYTSCGWFFSEISGIETVQILQYAARAIQLAEEVSDQSFEKDFLERLAMAKSNVPEFRDGRGVYQLLVRASMFSLAHMASCYATCSIFNDYFGEKENIQLYCYNLKVSYQRKESFGNITLNYGRIRIDSNITFEAADYVFAVIQIGQYDFRCSVKPFQGYSEFKKVEEELFKGLEVLHMVELMRKIDIYFGEKYFSLKDLPLEERKKVISILTGEMIEKISNQQEQLFDENRKMNEIYRSINLPIPKEIRFAAAHTLKRRLERAVEELAEGSFSPKKAIPVYRIIEMAKSFDIELEKENVAHFLRNELDTRTRRLLEKVDSNLMMECLHIGKLAKKIGIELDMRESQDHVFSLTNQFDSRNHIVPFLDGETKVQLLSLLAMAHINTSVLKKALEVAIPQKSN</sequence>
<dbReference type="Pfam" id="PF12055">
    <property type="entry name" value="DUF3536"/>
    <property type="match status" value="1"/>
</dbReference>
<gene>
    <name evidence="5" type="ORF">A3G33_03020</name>
</gene>
<evidence type="ECO:0000313" key="6">
    <source>
        <dbReference type="Proteomes" id="UP000178187"/>
    </source>
</evidence>
<comment type="similarity">
    <text evidence="1 3">Belongs to the glycosyl hydrolase 57 family.</text>
</comment>
<evidence type="ECO:0000256" key="3">
    <source>
        <dbReference type="RuleBase" id="RU361196"/>
    </source>
</evidence>
<proteinExistence type="inferred from homology"/>
<dbReference type="GO" id="GO:0003824">
    <property type="term" value="F:catalytic activity"/>
    <property type="evidence" value="ECO:0007669"/>
    <property type="project" value="InterPro"/>
</dbReference>
<evidence type="ECO:0000256" key="1">
    <source>
        <dbReference type="ARBA" id="ARBA00006821"/>
    </source>
</evidence>
<dbReference type="AlphaFoldDB" id="A0A1G1KVM6"/>
<dbReference type="InterPro" id="IPR021923">
    <property type="entry name" value="DUF3536"/>
</dbReference>
<reference evidence="5 6" key="1">
    <citation type="journal article" date="2016" name="Nat. Commun.">
        <title>Thousands of microbial genomes shed light on interconnected biogeochemical processes in an aquifer system.</title>
        <authorList>
            <person name="Anantharaman K."/>
            <person name="Brown C.T."/>
            <person name="Hug L.A."/>
            <person name="Sharon I."/>
            <person name="Castelle C.J."/>
            <person name="Probst A.J."/>
            <person name="Thomas B.C."/>
            <person name="Singh A."/>
            <person name="Wilkins M.J."/>
            <person name="Karaoz U."/>
            <person name="Brodie E.L."/>
            <person name="Williams K.H."/>
            <person name="Hubbard S.S."/>
            <person name="Banfield J.F."/>
        </authorList>
    </citation>
    <scope>NUCLEOTIDE SEQUENCE [LARGE SCALE GENOMIC DNA]</scope>
</reference>
<evidence type="ECO:0000259" key="4">
    <source>
        <dbReference type="Pfam" id="PF03065"/>
    </source>
</evidence>
<dbReference type="GO" id="GO:0005975">
    <property type="term" value="P:carbohydrate metabolic process"/>
    <property type="evidence" value="ECO:0007669"/>
    <property type="project" value="InterPro"/>
</dbReference>
<organism evidence="5 6">
    <name type="scientific">Candidatus Danuiimicrobium aquiferis</name>
    <dbReference type="NCBI Taxonomy" id="1801832"/>
    <lineage>
        <taxon>Bacteria</taxon>
        <taxon>Pseudomonadati</taxon>
        <taxon>Candidatus Omnitrophota</taxon>
        <taxon>Candidatus Danuiimicrobium</taxon>
    </lineage>
</organism>
<dbReference type="Pfam" id="PF03065">
    <property type="entry name" value="Glyco_hydro_57"/>
    <property type="match status" value="1"/>
</dbReference>
<dbReference type="Proteomes" id="UP000178187">
    <property type="component" value="Unassembled WGS sequence"/>
</dbReference>
<dbReference type="EMBL" id="MHFR01000045">
    <property type="protein sequence ID" value="OGW96951.1"/>
    <property type="molecule type" value="Genomic_DNA"/>
</dbReference>